<feature type="compositionally biased region" description="Basic and acidic residues" evidence="1">
    <location>
        <begin position="1266"/>
        <end position="1275"/>
    </location>
</feature>
<name>A0A086QAL9_TOXGO</name>
<dbReference type="VEuPathDB" id="ToxoDB:TGVAND_312330"/>
<evidence type="ECO:0000313" key="3">
    <source>
        <dbReference type="EMBL" id="KFH09651.1"/>
    </source>
</evidence>
<feature type="region of interest" description="Disordered" evidence="1">
    <location>
        <begin position="578"/>
        <end position="613"/>
    </location>
</feature>
<keyword evidence="2" id="KW-1133">Transmembrane helix</keyword>
<feature type="region of interest" description="Disordered" evidence="1">
    <location>
        <begin position="961"/>
        <end position="991"/>
    </location>
</feature>
<feature type="region of interest" description="Disordered" evidence="1">
    <location>
        <begin position="34"/>
        <end position="77"/>
    </location>
</feature>
<feature type="region of interest" description="Disordered" evidence="1">
    <location>
        <begin position="1022"/>
        <end position="1072"/>
    </location>
</feature>
<feature type="compositionally biased region" description="Low complexity" evidence="1">
    <location>
        <begin position="317"/>
        <end position="342"/>
    </location>
</feature>
<dbReference type="EMBL" id="AEYJ02000499">
    <property type="protein sequence ID" value="KFH09651.1"/>
    <property type="molecule type" value="Genomic_DNA"/>
</dbReference>
<feature type="region of interest" description="Disordered" evidence="1">
    <location>
        <begin position="1263"/>
        <end position="1289"/>
    </location>
</feature>
<evidence type="ECO:0000256" key="2">
    <source>
        <dbReference type="SAM" id="Phobius"/>
    </source>
</evidence>
<feature type="compositionally biased region" description="Basic and acidic residues" evidence="1">
    <location>
        <begin position="221"/>
        <end position="235"/>
    </location>
</feature>
<accession>A0A086QAL9</accession>
<dbReference type="Proteomes" id="UP000028840">
    <property type="component" value="Unassembled WGS sequence"/>
</dbReference>
<evidence type="ECO:0000313" key="4">
    <source>
        <dbReference type="Proteomes" id="UP000028840"/>
    </source>
</evidence>
<comment type="caution">
    <text evidence="3">The sequence shown here is derived from an EMBL/GenBank/DDBJ whole genome shotgun (WGS) entry which is preliminary data.</text>
</comment>
<gene>
    <name evidence="3" type="ORF">TGVAND_312330</name>
</gene>
<feature type="compositionally biased region" description="Basic and acidic residues" evidence="1">
    <location>
        <begin position="592"/>
        <end position="613"/>
    </location>
</feature>
<evidence type="ECO:0000256" key="1">
    <source>
        <dbReference type="SAM" id="MobiDB-lite"/>
    </source>
</evidence>
<reference evidence="3 4" key="1">
    <citation type="submission" date="2014-08" db="EMBL/GenBank/DDBJ databases">
        <authorList>
            <person name="Sibley D."/>
            <person name="Venepally P."/>
            <person name="Karamycheva S."/>
            <person name="Hadjithomas M."/>
            <person name="Khan A."/>
            <person name="Brunk B."/>
            <person name="Roos D."/>
            <person name="Caler E."/>
            <person name="Lorenzi H."/>
        </authorList>
    </citation>
    <scope>NUCLEOTIDE SEQUENCE [LARGE SCALE GENOMIC DNA]</scope>
    <source>
        <strain evidence="3 4">VAND</strain>
    </source>
</reference>
<keyword evidence="2 3" id="KW-0812">Transmembrane</keyword>
<organism evidence="3 4">
    <name type="scientific">Toxoplasma gondii VAND</name>
    <dbReference type="NCBI Taxonomy" id="933077"/>
    <lineage>
        <taxon>Eukaryota</taxon>
        <taxon>Sar</taxon>
        <taxon>Alveolata</taxon>
        <taxon>Apicomplexa</taxon>
        <taxon>Conoidasida</taxon>
        <taxon>Coccidia</taxon>
        <taxon>Eucoccidiorida</taxon>
        <taxon>Eimeriorina</taxon>
        <taxon>Sarcocystidae</taxon>
        <taxon>Toxoplasma</taxon>
    </lineage>
</organism>
<keyword evidence="2" id="KW-0472">Membrane</keyword>
<feature type="compositionally biased region" description="Pro residues" evidence="1">
    <location>
        <begin position="293"/>
        <end position="316"/>
    </location>
</feature>
<feature type="compositionally biased region" description="Basic and acidic residues" evidence="1">
    <location>
        <begin position="451"/>
        <end position="460"/>
    </location>
</feature>
<sequence length="1893" mass="208053">MPSPVFLIFPTKCNLRGLMDFHCLPRTRWALPSPGSRRPLSLASQSSYPATGWAPLERSRSSTRATESCQRVGEQGARSRVLRHFHAHRSESVSSSTNCDDSLSSSEAIQRKLGNSAKLQVPIDCPALKASEREGNPTEATGGRQAAASLSPSDVLFFLEVQEECGEQATEVGGEGATKTRYTGEVNKSRLRVRRKPGELWLPTRPEKETQQKETQTGRGDTAHRDTRKVIERPCSESTAPSDSSPLFSSPSSLLPSTASPSPLLSPCLSSSSEASSPSSPPWDSSLFQSRPPHSPAPHPSRPPHSPSPHPSPHSPVSPFLSSSLMSESPSESAAPAVRSPSGSGRRPMLPSCLLSPVCSSDSSLAASEEALSTRERKKPLQALRSRPPSSSPPSTSCVLSSLLPPPPSLSELLTLGPRLSPIGSVLEADGDTCGVGEGREKQGALPKLDSLPHVEKETPQSDATLGTRKGRRGNMPELPFADAGVLDHVGGSPSEAPIVPYSEKEERSLGAEKGEDSAQSSACGDDRLSERSRELDLLKKEIETRTRSLQPLSPSFLPFVRRLILLVNEFDRRGAAEAAGTGYRASGDSLGEERTSSTWAEGRREEERRNAERVPLAVSTQGPVSLGLTEAGVARSNAMFSSVLAESNEDACLPLSIRLQILRSLADSSLSFDFHRPCFSDFLAKTLFEFSRVLFPPSVASTSFPSLRPLGTTSHETEEEKDRLLLTSLSSLAKLQLPEHFRLAFLLSFRFLMDRKELENRVRLSQAELCTCAAMCHYAARCRVSCVEALEVLLAPENLSRLSPSTSLSWTLDGLLALVDYEAPVLQLREHLPEFLLEEDFVWREGDNVAGTGAPQAHAGINFTRFQHAGRDGASWLVALKAFVALSKASDADVALAEQMLHNIGGFVQKHLSKIPTSLLASWEAALRRFMRAKEQQSMKDLHRGLQAVPSETLAVLLKSRAADSEGQRDENGNSKRDREIADISDKGGLEYGQHQAETHRDEGGLDCKSLTELEDSAIRREGEEGRAARGASVDEVPGGLTLSPGKADTVRGVSPSLGSSPSPWSVGSEANEISGRRKKIWNDWRLLGSEASRVRRQEERYRHVLGLHEEVLSQLKTRMQRLRPSARELDDILCVMTEGLPGTYIHSFPHQRHLTASLRRICWNAIKSQDPDKMTTPQLLRVLHVAFLHSVAKDADEMLPFLRQLEADLRPSLLESGNQLLLSQVLYVAAKMEDIPENIKFRFFRSAARLHLTVLRRANSDAQARGDGESHSECDDETDAKDRRTTTTGRTCEPYAVYGQQIELQTIINVATAFLSCSWADPEAWRLLSAFYVEHSHPDFTEMLVESASPSSLSSAVGHIPWHSKAPLLAADALPPSLFFCEQRGWLSPSLGLLASVDKVTADRIRHSWLLRWVRAGILLIANTSRLSGHAHPALIVLVLQVLMDKRPRQPEGETILNMLPHGVLLDALGCFTLLGFHVHHPSAFDSLLEYMTNLGSPLVLVDSLATLTAWTVTDILRREGDEALRWRVSRLASDRGSNPLSQVRLVSRQKIETLFLPFKRSCEASALDVSSKLEELGIAHALWPSEADGLPLAISLQLPSSCQPSLCSSPPFSESSLSLLPHEKEAKVGLVLCPPSLTERRDRHARTGSVQFSDRRPSETLSEYLTRKFNDDEDAFRLTTRFIFFDVGDLPEALRRRGWTRLLFVCLSEWHHGGSQEHKDTIHERQRELLVKLLMLCSDPFRSVHRKSICAEAENSEKKAMASFGSSIPLKILVLSVQAAPARRKQGTVVEEVEEETPTTAARGKMATRSIVMGSTSTVAGTLAVVAGYFLGRRADQQEEEAQERRLRYAGRSLTVLGVLAVLFGLASLFRARRCCGRLRRSKKNKKKTR</sequence>
<feature type="region of interest" description="Disordered" evidence="1">
    <location>
        <begin position="169"/>
        <end position="409"/>
    </location>
</feature>
<feature type="compositionally biased region" description="Basic and acidic residues" evidence="1">
    <location>
        <begin position="503"/>
        <end position="517"/>
    </location>
</feature>
<feature type="compositionally biased region" description="Low complexity" evidence="1">
    <location>
        <begin position="1052"/>
        <end position="1070"/>
    </location>
</feature>
<feature type="compositionally biased region" description="Basic and acidic residues" evidence="1">
    <location>
        <begin position="962"/>
        <end position="990"/>
    </location>
</feature>
<reference evidence="3 4" key="2">
    <citation type="journal article" date="2015" name="Eukaryot. Cell">
        <title>Genetic mapping reveals that sinefungin resistance in Toxoplasma gondii is controlled by a putative amino acid transporter locus that can be used as a negative selectable marker.</title>
        <authorList>
            <person name="Behnke M.S."/>
            <person name="Khan A."/>
            <person name="Sibley L.D."/>
        </authorList>
    </citation>
    <scope>NUCLEOTIDE SEQUENCE [LARGE SCALE GENOMIC DNA]</scope>
    <source>
        <strain evidence="3 4">VAND</strain>
    </source>
</reference>
<protein>
    <submittedName>
        <fullName evidence="3">Putative transmembrane protein</fullName>
    </submittedName>
</protein>
<feature type="compositionally biased region" description="Low complexity" evidence="1">
    <location>
        <begin position="350"/>
        <end position="371"/>
    </location>
</feature>
<feature type="transmembrane region" description="Helical" evidence="2">
    <location>
        <begin position="1854"/>
        <end position="1875"/>
    </location>
</feature>
<feature type="compositionally biased region" description="Low complexity" evidence="1">
    <location>
        <begin position="238"/>
        <end position="287"/>
    </location>
</feature>
<feature type="region of interest" description="Disordered" evidence="1">
    <location>
        <begin position="431"/>
        <end position="530"/>
    </location>
</feature>
<proteinExistence type="predicted"/>
<dbReference type="OrthoDB" id="333455at2759"/>
<feature type="compositionally biased region" description="Low complexity" evidence="1">
    <location>
        <begin position="381"/>
        <end position="403"/>
    </location>
</feature>